<keyword evidence="3" id="KW-1185">Reference proteome</keyword>
<accession>A0A1I4VZ12</accession>
<reference evidence="2 3" key="1">
    <citation type="submission" date="2016-10" db="EMBL/GenBank/DDBJ databases">
        <authorList>
            <person name="de Groot N.N."/>
        </authorList>
    </citation>
    <scope>NUCLEOTIDE SEQUENCE [LARGE SCALE GENOMIC DNA]</scope>
    <source>
        <strain evidence="2 3">CGMCC 1.7659</strain>
    </source>
</reference>
<dbReference type="AlphaFoldDB" id="A0A1I4VZ12"/>
<protein>
    <submittedName>
        <fullName evidence="2">Uncharacterized protein</fullName>
    </submittedName>
</protein>
<evidence type="ECO:0000313" key="2">
    <source>
        <dbReference type="EMBL" id="SFN06554.1"/>
    </source>
</evidence>
<feature type="signal peptide" evidence="1">
    <location>
        <begin position="1"/>
        <end position="31"/>
    </location>
</feature>
<sequence length="200" mass="20074">MSMKKSRFEKSAVIAAILLASATTASTSALAAVVCGPGSNVSVPENIDGVYYNLVTGVGATSGGANAGWDVNMYSTGGTLFFFWPSSPASSFGGVADGTGTNYAVLNSGALIDGSSTFLVSSGGGGAGPYVNWLAGSTGNYLGVRFFNETAAAVNYGWIQLDTTAPTGFPATIVSYCYEDSGAGITAGTTPVSLQSFSVD</sequence>
<dbReference type="OrthoDB" id="9815730at2"/>
<proteinExistence type="predicted"/>
<dbReference type="STRING" id="578942.SAMN05216289_103199"/>
<feature type="chain" id="PRO_5011630378" evidence="1">
    <location>
        <begin position="32"/>
        <end position="200"/>
    </location>
</feature>
<evidence type="ECO:0000313" key="3">
    <source>
        <dbReference type="Proteomes" id="UP000198575"/>
    </source>
</evidence>
<gene>
    <name evidence="2" type="ORF">SAMN05216289_103199</name>
</gene>
<name>A0A1I4VZ12_9GAMM</name>
<dbReference type="RefSeq" id="WP_139224841.1">
    <property type="nucleotide sequence ID" value="NZ_FOVF01000003.1"/>
</dbReference>
<organism evidence="2 3">
    <name type="scientific">Dokdonella immobilis</name>
    <dbReference type="NCBI Taxonomy" id="578942"/>
    <lineage>
        <taxon>Bacteria</taxon>
        <taxon>Pseudomonadati</taxon>
        <taxon>Pseudomonadota</taxon>
        <taxon>Gammaproteobacteria</taxon>
        <taxon>Lysobacterales</taxon>
        <taxon>Rhodanobacteraceae</taxon>
        <taxon>Dokdonella</taxon>
    </lineage>
</organism>
<dbReference type="EMBL" id="FOVF01000003">
    <property type="protein sequence ID" value="SFN06554.1"/>
    <property type="molecule type" value="Genomic_DNA"/>
</dbReference>
<dbReference type="Proteomes" id="UP000198575">
    <property type="component" value="Unassembled WGS sequence"/>
</dbReference>
<keyword evidence="1" id="KW-0732">Signal</keyword>
<evidence type="ECO:0000256" key="1">
    <source>
        <dbReference type="SAM" id="SignalP"/>
    </source>
</evidence>